<protein>
    <submittedName>
        <fullName evidence="3">Uncharacterized protein</fullName>
    </submittedName>
</protein>
<name>A0A974P5R4_9CAUL</name>
<feature type="compositionally biased region" description="Pro residues" evidence="1">
    <location>
        <begin position="177"/>
        <end position="189"/>
    </location>
</feature>
<accession>A0A974P5R4</accession>
<feature type="transmembrane region" description="Helical" evidence="2">
    <location>
        <begin position="6"/>
        <end position="29"/>
    </location>
</feature>
<keyword evidence="2" id="KW-1133">Transmembrane helix</keyword>
<evidence type="ECO:0000313" key="3">
    <source>
        <dbReference type="EMBL" id="QQZ51726.1"/>
    </source>
</evidence>
<dbReference type="EMBL" id="CP068570">
    <property type="protein sequence ID" value="QQZ51726.1"/>
    <property type="molecule type" value="Genomic_DNA"/>
</dbReference>
<feature type="region of interest" description="Disordered" evidence="1">
    <location>
        <begin position="171"/>
        <end position="256"/>
    </location>
</feature>
<sequence length="256" mass="28716">MNDVVRLLLMLALAGTAVTFAGSFAIWFFDEDRRIQRALKRVLKGEPEAVLVARGRGRGVGVNFATGLAAVAWDAGAWCLVYRIDELMGAELIIDDQVVARAHRDEPRRALDQRVSHAARVTLRLIFDDPQHPDFELDLWLTGDENRRVAASPGAAVLEANRWLARAEAILRRPRAMTPPRPPPPPSPRRWPRRRRRRRPRPNSPSPPAPRAGSDPALGRRRLRRLRARRRTVANPFPSPLREKVACGAGSDEGSR</sequence>
<gene>
    <name evidence="3" type="ORF">JKL49_12840</name>
</gene>
<keyword evidence="2" id="KW-0472">Membrane</keyword>
<reference evidence="3" key="1">
    <citation type="submission" date="2021-01" db="EMBL/GenBank/DDBJ databases">
        <title>Genome sequence of Phenylobacterium sp. 20VBR1 isolated from a valley glaceir, Ny-Alesund, Svalbard.</title>
        <authorList>
            <person name="Thomas F.A."/>
            <person name="Krishnan K.P."/>
            <person name="Sinha R.K."/>
        </authorList>
    </citation>
    <scope>NUCLEOTIDE SEQUENCE</scope>
    <source>
        <strain evidence="3">20VBR1</strain>
    </source>
</reference>
<feature type="compositionally biased region" description="Basic residues" evidence="1">
    <location>
        <begin position="190"/>
        <end position="201"/>
    </location>
</feature>
<evidence type="ECO:0000256" key="1">
    <source>
        <dbReference type="SAM" id="MobiDB-lite"/>
    </source>
</evidence>
<proteinExistence type="predicted"/>
<dbReference type="AlphaFoldDB" id="A0A974P5R4"/>
<feature type="compositionally biased region" description="Basic residues" evidence="1">
    <location>
        <begin position="219"/>
        <end position="232"/>
    </location>
</feature>
<keyword evidence="2" id="KW-0812">Transmembrane</keyword>
<organism evidence="3">
    <name type="scientific">Phenylobacterium glaciei</name>
    <dbReference type="NCBI Taxonomy" id="2803784"/>
    <lineage>
        <taxon>Bacteria</taxon>
        <taxon>Pseudomonadati</taxon>
        <taxon>Pseudomonadota</taxon>
        <taxon>Alphaproteobacteria</taxon>
        <taxon>Caulobacterales</taxon>
        <taxon>Caulobacteraceae</taxon>
        <taxon>Phenylobacterium</taxon>
    </lineage>
</organism>
<evidence type="ECO:0000256" key="2">
    <source>
        <dbReference type="SAM" id="Phobius"/>
    </source>
</evidence>